<dbReference type="SUPFAM" id="SSF56112">
    <property type="entry name" value="Protein kinase-like (PK-like)"/>
    <property type="match status" value="1"/>
</dbReference>
<organism evidence="4 5">
    <name type="scientific">Jaapia argillacea MUCL 33604</name>
    <dbReference type="NCBI Taxonomy" id="933084"/>
    <lineage>
        <taxon>Eukaryota</taxon>
        <taxon>Fungi</taxon>
        <taxon>Dikarya</taxon>
        <taxon>Basidiomycota</taxon>
        <taxon>Agaricomycotina</taxon>
        <taxon>Agaricomycetes</taxon>
        <taxon>Agaricomycetidae</taxon>
        <taxon>Jaapiales</taxon>
        <taxon>Jaapiaceae</taxon>
        <taxon>Jaapia</taxon>
    </lineage>
</organism>
<proteinExistence type="predicted"/>
<dbReference type="OrthoDB" id="4062651at2759"/>
<dbReference type="InterPro" id="IPR029149">
    <property type="entry name" value="Creatin/AminoP/Spt16_N"/>
</dbReference>
<dbReference type="PANTHER" id="PTHR44329">
    <property type="entry name" value="SERINE/THREONINE-PROTEIN KINASE TNNI3K-RELATED"/>
    <property type="match status" value="1"/>
</dbReference>
<dbReference type="GO" id="GO:0004674">
    <property type="term" value="F:protein serine/threonine kinase activity"/>
    <property type="evidence" value="ECO:0007669"/>
    <property type="project" value="TreeGrafter"/>
</dbReference>
<feature type="domain" description="Protein kinase" evidence="3">
    <location>
        <begin position="469"/>
        <end position="740"/>
    </location>
</feature>
<evidence type="ECO:0000256" key="1">
    <source>
        <dbReference type="ARBA" id="ARBA00022741"/>
    </source>
</evidence>
<dbReference type="EMBL" id="KL197770">
    <property type="protein sequence ID" value="KDQ49924.1"/>
    <property type="molecule type" value="Genomic_DNA"/>
</dbReference>
<dbReference type="Proteomes" id="UP000027265">
    <property type="component" value="Unassembled WGS sequence"/>
</dbReference>
<dbReference type="InterPro" id="IPR001245">
    <property type="entry name" value="Ser-Thr/Tyr_kinase_cat_dom"/>
</dbReference>
<dbReference type="GO" id="GO:0005524">
    <property type="term" value="F:ATP binding"/>
    <property type="evidence" value="ECO:0007669"/>
    <property type="project" value="UniProtKB-KW"/>
</dbReference>
<dbReference type="InterPro" id="IPR011009">
    <property type="entry name" value="Kinase-like_dom_sf"/>
</dbReference>
<dbReference type="STRING" id="933084.A0A067P5B7"/>
<dbReference type="Gene3D" id="3.40.350.10">
    <property type="entry name" value="Creatinase/prolidase N-terminal domain"/>
    <property type="match status" value="2"/>
</dbReference>
<reference evidence="5" key="1">
    <citation type="journal article" date="2014" name="Proc. Natl. Acad. Sci. U.S.A.">
        <title>Extensive sampling of basidiomycete genomes demonstrates inadequacy of the white-rot/brown-rot paradigm for wood decay fungi.</title>
        <authorList>
            <person name="Riley R."/>
            <person name="Salamov A.A."/>
            <person name="Brown D.W."/>
            <person name="Nagy L.G."/>
            <person name="Floudas D."/>
            <person name="Held B.W."/>
            <person name="Levasseur A."/>
            <person name="Lombard V."/>
            <person name="Morin E."/>
            <person name="Otillar R."/>
            <person name="Lindquist E.A."/>
            <person name="Sun H."/>
            <person name="LaButti K.M."/>
            <person name="Schmutz J."/>
            <person name="Jabbour D."/>
            <person name="Luo H."/>
            <person name="Baker S.E."/>
            <person name="Pisabarro A.G."/>
            <person name="Walton J.D."/>
            <person name="Blanchette R.A."/>
            <person name="Henrissat B."/>
            <person name="Martin F."/>
            <person name="Cullen D."/>
            <person name="Hibbett D.S."/>
            <person name="Grigoriev I.V."/>
        </authorList>
    </citation>
    <scope>NUCLEOTIDE SEQUENCE [LARGE SCALE GENOMIC DNA]</scope>
    <source>
        <strain evidence="5">MUCL 33604</strain>
    </source>
</reference>
<dbReference type="AlphaFoldDB" id="A0A067P5B7"/>
<evidence type="ECO:0000313" key="4">
    <source>
        <dbReference type="EMBL" id="KDQ49924.1"/>
    </source>
</evidence>
<dbReference type="InterPro" id="IPR008266">
    <property type="entry name" value="Tyr_kinase_AS"/>
</dbReference>
<keyword evidence="5" id="KW-1185">Reference proteome</keyword>
<dbReference type="InParanoid" id="A0A067P5B7"/>
<evidence type="ECO:0000256" key="2">
    <source>
        <dbReference type="ARBA" id="ARBA00022840"/>
    </source>
</evidence>
<dbReference type="PROSITE" id="PS00109">
    <property type="entry name" value="PROTEIN_KINASE_TYR"/>
    <property type="match status" value="1"/>
</dbReference>
<dbReference type="PROSITE" id="PS50011">
    <property type="entry name" value="PROTEIN_KINASE_DOM"/>
    <property type="match status" value="1"/>
</dbReference>
<keyword evidence="2" id="KW-0067">ATP-binding</keyword>
<dbReference type="Pfam" id="PF07714">
    <property type="entry name" value="PK_Tyr_Ser-Thr"/>
    <property type="match status" value="1"/>
</dbReference>
<evidence type="ECO:0000259" key="3">
    <source>
        <dbReference type="PROSITE" id="PS50011"/>
    </source>
</evidence>
<protein>
    <recommendedName>
        <fullName evidence="3">Protein kinase domain-containing protein</fullName>
    </recommendedName>
</protein>
<dbReference type="PANTHER" id="PTHR44329:SF298">
    <property type="entry name" value="MIXED LINEAGE KINASE DOMAIN-LIKE PROTEIN"/>
    <property type="match status" value="1"/>
</dbReference>
<dbReference type="Gene3D" id="1.10.510.10">
    <property type="entry name" value="Transferase(Phosphotransferase) domain 1"/>
    <property type="match status" value="1"/>
</dbReference>
<dbReference type="InterPro" id="IPR000719">
    <property type="entry name" value="Prot_kinase_dom"/>
</dbReference>
<dbReference type="InterPro" id="IPR051681">
    <property type="entry name" value="Ser/Thr_Kinases-Pseudokinases"/>
</dbReference>
<name>A0A067P5B7_9AGAM</name>
<dbReference type="HOGENOM" id="CLU_021982_0_0_1"/>
<evidence type="ECO:0000313" key="5">
    <source>
        <dbReference type="Proteomes" id="UP000027265"/>
    </source>
</evidence>
<keyword evidence="1" id="KW-0547">Nucleotide-binding</keyword>
<gene>
    <name evidence="4" type="ORF">JAAARDRAFT_42528</name>
</gene>
<accession>A0A067P5B7</accession>
<sequence length="745" mass="84116">MAGAKPPIDYYIIPCQTSEPRQLAEKEKRLEWISGFSGVPGMGVVSKMKAYLFFERQHLCGNTTVSAEDWVHVPVDTGQTVESCFSWLAENLNNSIVGFDARILWHTHFQLLKPLVTSTDSRIALPSNNFIDMIWADKPNRAQESASVHPISVPDPASRLKVIRNWIKSQHSSEVGNASDGPASPQEGPTAVLIVSPPSIAFSLHLEGNPMFQSYLFVGLEMCVLFADFELDDPIRRRLEKIGVTTDKYNGVFDFIKGRTWGGGRVLLSPGTPHAIAYFLASRTTRMYILAPCVVEYLKDLEKSARSSIKDWKQRLELLFDENPKELTAIEKEGLVRNYSFVVRAMSLGSSVEVSPSFEGGEMSADTLFGSPKKRCVTILIWLQNLTLADLTLNQIYELREKEAEDFLEAVQQVLDWTNDPNKLRTLLPSSTIRGVQTLRRRCRRLLSHLAYQSRRFPRSYSLNQGVEKEEKESVHPGGFADIYKGTYKNQPIALKRTRLFHKDLHETQKLLRMFFNEVVVWRQLDHPCIVPFIGLWYEEPNPIPGMISPWMAKGSARRFVQDKRITQNVVHKLLIDVVDGLAYLHSECIFHGDLCGNNILVDEDNHALLCDFGLTSLDSDRVPSIRDPSIHPPRGTIAWMAPELLARINTTPTRYSDIYSFGCVGVELYGGQDSPFTGVSDKEIMENVPNGLCPQNPGDGRFGRPIPPQLWKLFEECWRGSPIERPGAEVALKRLREIANVDMS</sequence>